<keyword evidence="3" id="KW-0732">Signal</keyword>
<feature type="chain" id="PRO_5047415972" evidence="3">
    <location>
        <begin position="32"/>
        <end position="270"/>
    </location>
</feature>
<evidence type="ECO:0000256" key="3">
    <source>
        <dbReference type="SAM" id="SignalP"/>
    </source>
</evidence>
<evidence type="ECO:0000256" key="1">
    <source>
        <dbReference type="SAM" id="MobiDB-lite"/>
    </source>
</evidence>
<feature type="region of interest" description="Disordered" evidence="1">
    <location>
        <begin position="186"/>
        <end position="211"/>
    </location>
</feature>
<evidence type="ECO:0000313" key="4">
    <source>
        <dbReference type="EMBL" id="MDX8151836.1"/>
    </source>
</evidence>
<proteinExistence type="predicted"/>
<evidence type="ECO:0000256" key="2">
    <source>
        <dbReference type="SAM" id="Phobius"/>
    </source>
</evidence>
<sequence length="270" mass="27732">MNRAAHPRPALAILLLLALAAVAMLPLPAGAQTTPTTAQPEVTAAQAGAGVLLSAEDRVELAQALAEATEESEICFGYLARLNDAGAVRQDAVSSLGPNQRVTTNDPRCPKGGVELQVDVEYTCGSCESDDRASWGVVSNVGGVSSSTIRQRLEALTGLGKGDLLGDKDDQALRNATAALPLAVSGATVEPAEPSNAAAAPNGDRVTGSPGSDWVRENGLMTGIGALLLLVGLGLLVAWWISTAGKRRIARLRGDEPHRPDSSSNDPASS</sequence>
<protein>
    <submittedName>
        <fullName evidence="4">Uncharacterized protein</fullName>
    </submittedName>
</protein>
<keyword evidence="2" id="KW-0472">Membrane</keyword>
<gene>
    <name evidence="4" type="ORF">SK069_09545</name>
</gene>
<comment type="caution">
    <text evidence="4">The sequence shown here is derived from an EMBL/GenBank/DDBJ whole genome shotgun (WGS) entry which is preliminary data.</text>
</comment>
<evidence type="ECO:0000313" key="5">
    <source>
        <dbReference type="Proteomes" id="UP001277761"/>
    </source>
</evidence>
<organism evidence="4 5">
    <name type="scientific">Patulibacter brassicae</name>
    <dbReference type="NCBI Taxonomy" id="1705717"/>
    <lineage>
        <taxon>Bacteria</taxon>
        <taxon>Bacillati</taxon>
        <taxon>Actinomycetota</taxon>
        <taxon>Thermoleophilia</taxon>
        <taxon>Solirubrobacterales</taxon>
        <taxon>Patulibacteraceae</taxon>
        <taxon>Patulibacter</taxon>
    </lineage>
</organism>
<name>A0ABU4VJ31_9ACTN</name>
<feature type="compositionally biased region" description="Low complexity" evidence="1">
    <location>
        <begin position="190"/>
        <end position="202"/>
    </location>
</feature>
<dbReference type="RefSeq" id="WP_319953991.1">
    <property type="nucleotide sequence ID" value="NZ_JAXAVX010000004.1"/>
</dbReference>
<keyword evidence="2" id="KW-0812">Transmembrane</keyword>
<accession>A0ABU4VJ31</accession>
<feature type="transmembrane region" description="Helical" evidence="2">
    <location>
        <begin position="220"/>
        <end position="241"/>
    </location>
</feature>
<feature type="signal peptide" evidence="3">
    <location>
        <begin position="1"/>
        <end position="31"/>
    </location>
</feature>
<dbReference type="EMBL" id="JAXAVX010000004">
    <property type="protein sequence ID" value="MDX8151836.1"/>
    <property type="molecule type" value="Genomic_DNA"/>
</dbReference>
<reference evidence="4 5" key="1">
    <citation type="submission" date="2023-11" db="EMBL/GenBank/DDBJ databases">
        <authorList>
            <person name="Xu M."/>
            <person name="Jiang T."/>
        </authorList>
    </citation>
    <scope>NUCLEOTIDE SEQUENCE [LARGE SCALE GENOMIC DNA]</scope>
    <source>
        <strain evidence="4 5">SD</strain>
    </source>
</reference>
<keyword evidence="2" id="KW-1133">Transmembrane helix</keyword>
<dbReference type="Proteomes" id="UP001277761">
    <property type="component" value="Unassembled WGS sequence"/>
</dbReference>
<keyword evidence="5" id="KW-1185">Reference proteome</keyword>